<gene>
    <name evidence="2" type="ORF">H9Y04_06060</name>
</gene>
<accession>A0ABR7SCS4</accession>
<dbReference type="Proteomes" id="UP000642284">
    <property type="component" value="Unassembled WGS sequence"/>
</dbReference>
<protein>
    <submittedName>
        <fullName evidence="2">Uncharacterized protein</fullName>
    </submittedName>
</protein>
<dbReference type="InterPro" id="IPR040547">
    <property type="entry name" value="CdiI"/>
</dbReference>
<dbReference type="CDD" id="cd20691">
    <property type="entry name" value="CdiI_EC536-like"/>
    <property type="match status" value="1"/>
</dbReference>
<feature type="region of interest" description="Disordered" evidence="1">
    <location>
        <begin position="1"/>
        <end position="26"/>
    </location>
</feature>
<evidence type="ECO:0000256" key="1">
    <source>
        <dbReference type="SAM" id="MobiDB-lite"/>
    </source>
</evidence>
<evidence type="ECO:0000313" key="3">
    <source>
        <dbReference type="Proteomes" id="UP000642284"/>
    </source>
</evidence>
<dbReference type="Pfam" id="PF18616">
    <property type="entry name" value="CdiI_3"/>
    <property type="match status" value="1"/>
</dbReference>
<proteinExistence type="predicted"/>
<feature type="compositionally biased region" description="Basic and acidic residues" evidence="1">
    <location>
        <begin position="1"/>
        <end position="20"/>
    </location>
</feature>
<keyword evidence="3" id="KW-1185">Reference proteome</keyword>
<organism evidence="2 3">
    <name type="scientific">Streptomyces polyasparticus</name>
    <dbReference type="NCBI Taxonomy" id="2767826"/>
    <lineage>
        <taxon>Bacteria</taxon>
        <taxon>Bacillati</taxon>
        <taxon>Actinomycetota</taxon>
        <taxon>Actinomycetes</taxon>
        <taxon>Kitasatosporales</taxon>
        <taxon>Streptomycetaceae</taxon>
        <taxon>Streptomyces</taxon>
    </lineage>
</organism>
<comment type="caution">
    <text evidence="2">The sequence shown here is derived from an EMBL/GenBank/DDBJ whole genome shotgun (WGS) entry which is preliminary data.</text>
</comment>
<reference evidence="2 3" key="1">
    <citation type="submission" date="2020-08" db="EMBL/GenBank/DDBJ databases">
        <title>Genemic of Streptomyces polyaspartic.</title>
        <authorList>
            <person name="Liu W."/>
        </authorList>
    </citation>
    <scope>NUCLEOTIDE SEQUENCE [LARGE SCALE GENOMIC DNA]</scope>
    <source>
        <strain evidence="2 3">TRM66268-LWL</strain>
    </source>
</reference>
<evidence type="ECO:0000313" key="2">
    <source>
        <dbReference type="EMBL" id="MBC9712133.1"/>
    </source>
</evidence>
<dbReference type="EMBL" id="JACTVJ010000004">
    <property type="protein sequence ID" value="MBC9712133.1"/>
    <property type="molecule type" value="Genomic_DNA"/>
</dbReference>
<dbReference type="RefSeq" id="WP_187812615.1">
    <property type="nucleotide sequence ID" value="NZ_JACTVJ010000004.1"/>
</dbReference>
<name>A0ABR7SCS4_9ACTN</name>
<sequence length="138" mass="15543">MSYEVDRSRSLEELDGEKWPEPGPGSTSLVSAIDRLRRRPIGELTAYDLSRLIGQDIGLRWLIPVSLEILRETAPDQAAGGFYDDDLLTAVLSRGPDLWETHPEWAREVKEILSMLGALSVYVQREADDFLARCPEKS</sequence>